<evidence type="ECO:0000313" key="4">
    <source>
        <dbReference type="Proteomes" id="UP000265140"/>
    </source>
</evidence>
<feature type="compositionally biased region" description="Basic and acidic residues" evidence="2">
    <location>
        <begin position="7"/>
        <end position="22"/>
    </location>
</feature>
<evidence type="ECO:0000256" key="2">
    <source>
        <dbReference type="SAM" id="MobiDB-lite"/>
    </source>
</evidence>
<evidence type="ECO:0000256" key="1">
    <source>
        <dbReference type="SAM" id="Coils"/>
    </source>
</evidence>
<reference evidence="3" key="3">
    <citation type="submission" date="2025-09" db="UniProtKB">
        <authorList>
            <consortium name="Ensembl"/>
        </authorList>
    </citation>
    <scope>IDENTIFICATION</scope>
</reference>
<proteinExistence type="predicted"/>
<name>A0AAY5KZU9_ESOLU</name>
<feature type="compositionally biased region" description="Basic and acidic residues" evidence="2">
    <location>
        <begin position="36"/>
        <end position="47"/>
    </location>
</feature>
<organism evidence="3 4">
    <name type="scientific">Esox lucius</name>
    <name type="common">Northern pike</name>
    <dbReference type="NCBI Taxonomy" id="8010"/>
    <lineage>
        <taxon>Eukaryota</taxon>
        <taxon>Metazoa</taxon>
        <taxon>Chordata</taxon>
        <taxon>Craniata</taxon>
        <taxon>Vertebrata</taxon>
        <taxon>Euteleostomi</taxon>
        <taxon>Actinopterygii</taxon>
        <taxon>Neopterygii</taxon>
        <taxon>Teleostei</taxon>
        <taxon>Protacanthopterygii</taxon>
        <taxon>Esociformes</taxon>
        <taxon>Esocidae</taxon>
        <taxon>Esox</taxon>
    </lineage>
</organism>
<protein>
    <submittedName>
        <fullName evidence="3">Uncharacterized protein</fullName>
    </submittedName>
</protein>
<feature type="region of interest" description="Disordered" evidence="2">
    <location>
        <begin position="1"/>
        <end position="71"/>
    </location>
</feature>
<reference evidence="3" key="2">
    <citation type="submission" date="2025-08" db="UniProtKB">
        <authorList>
            <consortium name="Ensembl"/>
        </authorList>
    </citation>
    <scope>IDENTIFICATION</scope>
</reference>
<dbReference type="PANTHER" id="PTHR18939">
    <property type="entry name" value="RIBOSOME BINDING PROTEIN-1"/>
    <property type="match status" value="1"/>
</dbReference>
<evidence type="ECO:0000313" key="3">
    <source>
        <dbReference type="Ensembl" id="ENSELUP00000094409.1"/>
    </source>
</evidence>
<dbReference type="GO" id="GO:0005789">
    <property type="term" value="C:endoplasmic reticulum membrane"/>
    <property type="evidence" value="ECO:0007669"/>
    <property type="project" value="TreeGrafter"/>
</dbReference>
<dbReference type="GeneTree" id="ENSGT00940000158015"/>
<sequence>MCTHPGNDYREVEGREPKHRQAEGAGDVVGSPAGETVRDRLNRRGDGADEGSVVRTPESTDVSAGGGPDIQGGAGDGMSLSLCLLPCVCCPVSPVVLTGTAAGHLSRSTLCVVLCLYHKTLPHIPNPFLFQVRGQLSEATELALRQKAVPEARSQNSQSESEVQSQLIQTTEEFEQAQKAVVELQTQLDLLKDAGDAAQTDMEDVALLKERLQKERKLSKDLGLAATKLQQLLKFTQEQLVRERARGNTIQEPCVEAKGESIQLKEGTSV</sequence>
<dbReference type="PANTHER" id="PTHR18939:SF4">
    <property type="entry name" value="RIBOSOME-BINDING PROTEIN 1"/>
    <property type="match status" value="1"/>
</dbReference>
<feature type="coiled-coil region" evidence="1">
    <location>
        <begin position="167"/>
        <end position="194"/>
    </location>
</feature>
<dbReference type="Proteomes" id="UP000265140">
    <property type="component" value="Chromosome 6"/>
</dbReference>
<reference evidence="3 4" key="1">
    <citation type="submission" date="2020-02" db="EMBL/GenBank/DDBJ databases">
        <title>Esox lucius (northern pike) genome, fEsoLuc1, primary haplotype.</title>
        <authorList>
            <person name="Myers G."/>
            <person name="Karagic N."/>
            <person name="Meyer A."/>
            <person name="Pippel M."/>
            <person name="Reichard M."/>
            <person name="Winkler S."/>
            <person name="Tracey A."/>
            <person name="Sims Y."/>
            <person name="Howe K."/>
            <person name="Rhie A."/>
            <person name="Formenti G."/>
            <person name="Durbin R."/>
            <person name="Fedrigo O."/>
            <person name="Jarvis E.D."/>
        </authorList>
    </citation>
    <scope>NUCLEOTIDE SEQUENCE [LARGE SCALE GENOMIC DNA]</scope>
</reference>
<dbReference type="AlphaFoldDB" id="A0AAY5KZU9"/>
<keyword evidence="4" id="KW-1185">Reference proteome</keyword>
<dbReference type="Ensembl" id="ENSELUT00000104678.1">
    <property type="protein sequence ID" value="ENSELUP00000094409.1"/>
    <property type="gene ID" value="ENSELUG00000012506.3"/>
</dbReference>
<accession>A0AAY5KZU9</accession>
<keyword evidence="1" id="KW-0175">Coiled coil</keyword>
<dbReference type="InterPro" id="IPR040248">
    <property type="entry name" value="RRBP1"/>
</dbReference>